<dbReference type="PANTHER" id="PTHR45913">
    <property type="entry name" value="EPM2A-INTERACTING PROTEIN 1"/>
    <property type="match status" value="1"/>
</dbReference>
<evidence type="ECO:0000313" key="1">
    <source>
        <dbReference type="EMBL" id="KOC60765.1"/>
    </source>
</evidence>
<name>A0A0L7QQ58_9HYME</name>
<evidence type="ECO:0000313" key="2">
    <source>
        <dbReference type="Proteomes" id="UP000053825"/>
    </source>
</evidence>
<sequence length="163" mass="19027">MLRTKSGFQAYVKKRSPQVRGIHCIIHLPALASKSLPVSLGKVLNHIIEVVNFIKGGAVSSRFFKKLCTNVPIMLELRDELKLFYEVQGKVEFFSWLNDKEWLMPVVYLADIAMDPFRNGIFTCDEKWMLYDNRERTAQRLDANESPRYTYVCQNLVLEFLYL</sequence>
<dbReference type="PANTHER" id="PTHR45913:SF22">
    <property type="entry name" value="SCAN BOX DOMAIN-CONTAINING PROTEIN"/>
    <property type="match status" value="1"/>
</dbReference>
<dbReference type="AlphaFoldDB" id="A0A0L7QQ58"/>
<gene>
    <name evidence="1" type="ORF">WH47_06911</name>
</gene>
<accession>A0A0L7QQ58</accession>
<protein>
    <submittedName>
        <fullName evidence="1">SCAN domain-containing protein 3</fullName>
    </submittedName>
</protein>
<keyword evidence="2" id="KW-1185">Reference proteome</keyword>
<dbReference type="Proteomes" id="UP000053825">
    <property type="component" value="Unassembled WGS sequence"/>
</dbReference>
<dbReference type="STRING" id="597456.A0A0L7QQ58"/>
<reference evidence="1 2" key="1">
    <citation type="submission" date="2015-07" db="EMBL/GenBank/DDBJ databases">
        <title>The genome of Habropoda laboriosa.</title>
        <authorList>
            <person name="Pan H."/>
            <person name="Kapheim K."/>
        </authorList>
    </citation>
    <scope>NUCLEOTIDE SEQUENCE [LARGE SCALE GENOMIC DNA]</scope>
    <source>
        <strain evidence="1">0110345459</strain>
    </source>
</reference>
<organism evidence="1 2">
    <name type="scientific">Habropoda laboriosa</name>
    <dbReference type="NCBI Taxonomy" id="597456"/>
    <lineage>
        <taxon>Eukaryota</taxon>
        <taxon>Metazoa</taxon>
        <taxon>Ecdysozoa</taxon>
        <taxon>Arthropoda</taxon>
        <taxon>Hexapoda</taxon>
        <taxon>Insecta</taxon>
        <taxon>Pterygota</taxon>
        <taxon>Neoptera</taxon>
        <taxon>Endopterygota</taxon>
        <taxon>Hymenoptera</taxon>
        <taxon>Apocrita</taxon>
        <taxon>Aculeata</taxon>
        <taxon>Apoidea</taxon>
        <taxon>Anthophila</taxon>
        <taxon>Apidae</taxon>
        <taxon>Habropoda</taxon>
    </lineage>
</organism>
<dbReference type="EMBL" id="KQ414790">
    <property type="protein sequence ID" value="KOC60765.1"/>
    <property type="molecule type" value="Genomic_DNA"/>
</dbReference>
<proteinExistence type="predicted"/>